<evidence type="ECO:0000313" key="1">
    <source>
        <dbReference type="EMBL" id="KAK1867929.1"/>
    </source>
</evidence>
<reference evidence="1" key="1">
    <citation type="submission" date="2019-11" db="EMBL/GenBank/DDBJ databases">
        <title>Nori genome reveals adaptations in red seaweeds to the harsh intertidal environment.</title>
        <authorList>
            <person name="Wang D."/>
            <person name="Mao Y."/>
        </authorList>
    </citation>
    <scope>NUCLEOTIDE SEQUENCE</scope>
    <source>
        <tissue evidence="1">Gametophyte</tissue>
    </source>
</reference>
<protein>
    <submittedName>
        <fullName evidence="1">Uncharacterized protein</fullName>
    </submittedName>
</protein>
<keyword evidence="2" id="KW-1185">Reference proteome</keyword>
<name>A0ACC3CCQ0_PYRYE</name>
<organism evidence="1 2">
    <name type="scientific">Pyropia yezoensis</name>
    <name type="common">Susabi-nori</name>
    <name type="synonym">Porphyra yezoensis</name>
    <dbReference type="NCBI Taxonomy" id="2788"/>
    <lineage>
        <taxon>Eukaryota</taxon>
        <taxon>Rhodophyta</taxon>
        <taxon>Bangiophyceae</taxon>
        <taxon>Bangiales</taxon>
        <taxon>Bangiaceae</taxon>
        <taxon>Pyropia</taxon>
    </lineage>
</organism>
<evidence type="ECO:0000313" key="2">
    <source>
        <dbReference type="Proteomes" id="UP000798662"/>
    </source>
</evidence>
<gene>
    <name evidence="1" type="ORF">I4F81_010426</name>
</gene>
<dbReference type="EMBL" id="CM020620">
    <property type="protein sequence ID" value="KAK1867929.1"/>
    <property type="molecule type" value="Genomic_DNA"/>
</dbReference>
<sequence>MEASGTPPLPTPSAAVPDAVSTAATEGSPSSFDEPPPPPSLPELPLPAKGAPAAPTPTAHLSDPPEARSPTVLAAAIQRVDSLTVEAVAALSSAVQSVHSPDVSSESLGEALPAAPLRPRPRRGGGGGAWPSRPPVPGRLPVVGEEDEQQAGQEVPAAGSTAADGGAGSGGAGEPSPVASSPPPPPPRAPPLAAAAAAGGGSPGHREGDPASVDEELVAALAGMKASPLAARTADALVHAVRRVDSMTPATAEEVEAALGPRPAAPRGALAGDAATAGAGGGGPGSSVGSRDGGGSSNAVVGGSAGGGGCGGGGGGGGGVGVGGRLPPKPPSAGRPGHRRGDTLVRAIAAADDVTLRAAAAVANAVVRVDTEEEGLAVGDTAVADPPAEGAASR</sequence>
<dbReference type="Proteomes" id="UP000798662">
    <property type="component" value="Chromosome 3"/>
</dbReference>
<accession>A0ACC3CCQ0</accession>
<proteinExistence type="predicted"/>
<comment type="caution">
    <text evidence="1">The sequence shown here is derived from an EMBL/GenBank/DDBJ whole genome shotgun (WGS) entry which is preliminary data.</text>
</comment>